<dbReference type="AlphaFoldDB" id="A0A1T5A6V8"/>
<gene>
    <name evidence="1" type="ORF">SAMN06295920_101656</name>
</gene>
<accession>A0A1T5A6V8</accession>
<proteinExistence type="predicted"/>
<organism evidence="1 2">
    <name type="scientific">Rhizorhabdus histidinilytica</name>
    <dbReference type="NCBI Taxonomy" id="439228"/>
    <lineage>
        <taxon>Bacteria</taxon>
        <taxon>Pseudomonadati</taxon>
        <taxon>Pseudomonadota</taxon>
        <taxon>Alphaproteobacteria</taxon>
        <taxon>Sphingomonadales</taxon>
        <taxon>Sphingomonadaceae</taxon>
        <taxon>Rhizorhabdus</taxon>
    </lineage>
</organism>
<reference evidence="2" key="1">
    <citation type="submission" date="2017-02" db="EMBL/GenBank/DDBJ databases">
        <authorList>
            <person name="Varghese N."/>
            <person name="Submissions S."/>
        </authorList>
    </citation>
    <scope>NUCLEOTIDE SEQUENCE [LARGE SCALE GENOMIC DNA]</scope>
    <source>
        <strain evidence="2">UM2</strain>
    </source>
</reference>
<dbReference type="Proteomes" id="UP000189818">
    <property type="component" value="Unassembled WGS sequence"/>
</dbReference>
<evidence type="ECO:0000313" key="2">
    <source>
        <dbReference type="Proteomes" id="UP000189818"/>
    </source>
</evidence>
<dbReference type="EMBL" id="FUYM01000001">
    <property type="protein sequence ID" value="SKB30731.1"/>
    <property type="molecule type" value="Genomic_DNA"/>
</dbReference>
<evidence type="ECO:0000313" key="1">
    <source>
        <dbReference type="EMBL" id="SKB30731.1"/>
    </source>
</evidence>
<protein>
    <submittedName>
        <fullName evidence="1">Uncharacterized protein</fullName>
    </submittedName>
</protein>
<keyword evidence="2" id="KW-1185">Reference proteome</keyword>
<dbReference type="RefSeq" id="WP_377266345.1">
    <property type="nucleotide sequence ID" value="NZ_JBHLWD010000001.1"/>
</dbReference>
<dbReference type="STRING" id="439228.SAMN06295920_101656"/>
<sequence>MSDLLELAERCEDKAIRATRYAVNPPGGYSGTHERAEAAQWFAIAAALRARAQSVKPK</sequence>
<name>A0A1T5A6V8_9SPHN</name>